<accession>A0AAP3G7X2</accession>
<evidence type="ECO:0000256" key="1">
    <source>
        <dbReference type="SAM" id="SignalP"/>
    </source>
</evidence>
<feature type="signal peptide" evidence="1">
    <location>
        <begin position="1"/>
        <end position="27"/>
    </location>
</feature>
<proteinExistence type="predicted"/>
<dbReference type="Proteomes" id="UP001077662">
    <property type="component" value="Unassembled WGS sequence"/>
</dbReference>
<evidence type="ECO:0008006" key="4">
    <source>
        <dbReference type="Google" id="ProtNLM"/>
    </source>
</evidence>
<dbReference type="EMBL" id="JAPTNE010000016">
    <property type="protein sequence ID" value="MCZ0807903.1"/>
    <property type="molecule type" value="Genomic_DNA"/>
</dbReference>
<keyword evidence="1" id="KW-0732">Signal</keyword>
<comment type="caution">
    <text evidence="2">The sequence shown here is derived from an EMBL/GenBank/DDBJ whole genome shotgun (WGS) entry which is preliminary data.</text>
</comment>
<dbReference type="SUPFAM" id="SSF89392">
    <property type="entry name" value="Prokaryotic lipoproteins and lipoprotein localization factors"/>
    <property type="match status" value="1"/>
</dbReference>
<evidence type="ECO:0000313" key="2">
    <source>
        <dbReference type="EMBL" id="MCZ0807903.1"/>
    </source>
</evidence>
<protein>
    <recommendedName>
        <fullName evidence="4">Outer membrane lipoprotein carrier protein LolA</fullName>
    </recommendedName>
</protein>
<dbReference type="AlphaFoldDB" id="A0AAP3G7X2"/>
<sequence>MKKQVFLALSMFTLALSAASPFSHVFAQTVNATAIQQKTLNLDQVIAEINQKQPISTYSETTFTSTIILPNNNKETYTIQSKIWDNTTKNELRTEEFDKDRITYYVSKGGKSRSYKAGDKEAVLFPAGVTAIADNKINHTKQKLIRFKEEAIQADSKMTFQVVEESFLNRPVYHVSRKQENVFQGKTRVYLTDLWVDKKTGFLLKETINDNNGTQVSEYTVTKVNFNPTFNEKDFRLDLPKGVKLIDSSKKKN</sequence>
<reference evidence="2" key="1">
    <citation type="submission" date="2022-09" db="EMBL/GenBank/DDBJ databases">
        <title>Genome analysis and characterization of larvicidal activity of Brevibacillus strains.</title>
        <authorList>
            <person name="Patrusheva E.V."/>
            <person name="Izotova A.O."/>
            <person name="Toshchakov S.V."/>
            <person name="Sineoky S.P."/>
        </authorList>
    </citation>
    <scope>NUCLEOTIDE SEQUENCE</scope>
    <source>
        <strain evidence="2">VKPM_B-13247</strain>
    </source>
</reference>
<gene>
    <name evidence="2" type="ORF">O0554_13445</name>
</gene>
<dbReference type="RefSeq" id="WP_258433796.1">
    <property type="nucleotide sequence ID" value="NZ_JANSGW010000016.1"/>
</dbReference>
<feature type="chain" id="PRO_5042887611" description="Outer membrane lipoprotein carrier protein LolA" evidence="1">
    <location>
        <begin position="28"/>
        <end position="253"/>
    </location>
</feature>
<evidence type="ECO:0000313" key="3">
    <source>
        <dbReference type="Proteomes" id="UP001077662"/>
    </source>
</evidence>
<dbReference type="InterPro" id="IPR029046">
    <property type="entry name" value="LolA/LolB/LppX"/>
</dbReference>
<organism evidence="2 3">
    <name type="scientific">Brevibacillus laterosporus</name>
    <name type="common">Bacillus laterosporus</name>
    <dbReference type="NCBI Taxonomy" id="1465"/>
    <lineage>
        <taxon>Bacteria</taxon>
        <taxon>Bacillati</taxon>
        <taxon>Bacillota</taxon>
        <taxon>Bacilli</taxon>
        <taxon>Bacillales</taxon>
        <taxon>Paenibacillaceae</taxon>
        <taxon>Brevibacillus</taxon>
    </lineage>
</organism>
<name>A0AAP3G7X2_BRELA</name>
<dbReference type="Gene3D" id="2.50.20.10">
    <property type="entry name" value="Lipoprotein localisation LolA/LolB/LppX"/>
    <property type="match status" value="1"/>
</dbReference>